<dbReference type="EMBL" id="JANHOG010000656">
    <property type="protein sequence ID" value="KAJ3552476.1"/>
    <property type="molecule type" value="Genomic_DNA"/>
</dbReference>
<keyword evidence="2" id="KW-1185">Reference proteome</keyword>
<reference evidence="1" key="1">
    <citation type="submission" date="2022-07" db="EMBL/GenBank/DDBJ databases">
        <title>Genome Sequence of Phlebia brevispora.</title>
        <authorList>
            <person name="Buettner E."/>
        </authorList>
    </citation>
    <scope>NUCLEOTIDE SEQUENCE</scope>
    <source>
        <strain evidence="1">MPL23</strain>
    </source>
</reference>
<dbReference type="Proteomes" id="UP001148662">
    <property type="component" value="Unassembled WGS sequence"/>
</dbReference>
<protein>
    <submittedName>
        <fullName evidence="1">Uncharacterized protein</fullName>
    </submittedName>
</protein>
<accession>A0ACC1T4E2</accession>
<evidence type="ECO:0000313" key="2">
    <source>
        <dbReference type="Proteomes" id="UP001148662"/>
    </source>
</evidence>
<organism evidence="1 2">
    <name type="scientific">Phlebia brevispora</name>
    <dbReference type="NCBI Taxonomy" id="194682"/>
    <lineage>
        <taxon>Eukaryota</taxon>
        <taxon>Fungi</taxon>
        <taxon>Dikarya</taxon>
        <taxon>Basidiomycota</taxon>
        <taxon>Agaricomycotina</taxon>
        <taxon>Agaricomycetes</taxon>
        <taxon>Polyporales</taxon>
        <taxon>Meruliaceae</taxon>
        <taxon>Phlebia</taxon>
    </lineage>
</organism>
<name>A0ACC1T4E2_9APHY</name>
<sequence>MTVKFSPDSSRLVSCGDCTGHIWDVENGARVVTAAEDYTARIWSTSDGIELCTLREHTGPVWSVAFSQDGEEVASGSYDCLLAMCNSYTGDQHHLLGQDDPAIINTVTYTKDGDFIAAGGADGNVRFWDARTGELMAQFQGHDDKVKKVVFTPDGNRIISSSDDGTIRVWSVRDVLRL</sequence>
<proteinExistence type="predicted"/>
<evidence type="ECO:0000313" key="1">
    <source>
        <dbReference type="EMBL" id="KAJ3552476.1"/>
    </source>
</evidence>
<gene>
    <name evidence="1" type="ORF">NM688_g4135</name>
</gene>
<comment type="caution">
    <text evidence="1">The sequence shown here is derived from an EMBL/GenBank/DDBJ whole genome shotgun (WGS) entry which is preliminary data.</text>
</comment>